<accession>A0A482WNH5</accession>
<sequence length="214" mass="24905">MELVIDLVRCNNMEEPMRRLAMERHKLKGRHSLYRDILFLTFTVVGRDNIDQGAFDREYTAAYERLVMGGASGGGSGGDCDSIYLRNDAPLSAASLYCRSYFRQLHLTLRTCTCTTFKIRSRHGMEQHCDKSVHRRLPESPELWNSNTNDYKDFNKRKKRLHQLAVKYGLEVNEAKSKIKNLRSAYHRERKNAILHGRKSQMVCITRPLTFSRM</sequence>
<evidence type="ECO:0000313" key="3">
    <source>
        <dbReference type="Proteomes" id="UP000291343"/>
    </source>
</evidence>
<protein>
    <recommendedName>
        <fullName evidence="1">MADF domain-containing protein</fullName>
    </recommendedName>
</protein>
<reference evidence="2 3" key="1">
    <citation type="journal article" date="2017" name="Gigascience">
        <title>Genome sequence of the small brown planthopper, Laodelphax striatellus.</title>
        <authorList>
            <person name="Zhu J."/>
            <person name="Jiang F."/>
            <person name="Wang X."/>
            <person name="Yang P."/>
            <person name="Bao Y."/>
            <person name="Zhao W."/>
            <person name="Wang W."/>
            <person name="Lu H."/>
            <person name="Wang Q."/>
            <person name="Cui N."/>
            <person name="Li J."/>
            <person name="Chen X."/>
            <person name="Luo L."/>
            <person name="Yu J."/>
            <person name="Kang L."/>
            <person name="Cui F."/>
        </authorList>
    </citation>
    <scope>NUCLEOTIDE SEQUENCE [LARGE SCALE GENOMIC DNA]</scope>
    <source>
        <strain evidence="2">Lst14</strain>
    </source>
</reference>
<dbReference type="STRING" id="195883.A0A482WNH5"/>
<dbReference type="InParanoid" id="A0A482WNH5"/>
<proteinExistence type="predicted"/>
<dbReference type="Proteomes" id="UP000291343">
    <property type="component" value="Unassembled WGS sequence"/>
</dbReference>
<evidence type="ECO:0000259" key="1">
    <source>
        <dbReference type="PROSITE" id="PS51029"/>
    </source>
</evidence>
<dbReference type="SMR" id="A0A482WNH5"/>
<feature type="domain" description="MADF" evidence="1">
    <location>
        <begin position="132"/>
        <end position="214"/>
    </location>
</feature>
<gene>
    <name evidence="2" type="ORF">LSTR_LSTR015434</name>
</gene>
<keyword evidence="3" id="KW-1185">Reference proteome</keyword>
<evidence type="ECO:0000313" key="2">
    <source>
        <dbReference type="EMBL" id="RZF35145.1"/>
    </source>
</evidence>
<dbReference type="OrthoDB" id="7743053at2759"/>
<dbReference type="PROSITE" id="PS51029">
    <property type="entry name" value="MADF"/>
    <property type="match status" value="1"/>
</dbReference>
<comment type="caution">
    <text evidence="2">The sequence shown here is derived from an EMBL/GenBank/DDBJ whole genome shotgun (WGS) entry which is preliminary data.</text>
</comment>
<dbReference type="AlphaFoldDB" id="A0A482WNH5"/>
<dbReference type="PANTHER" id="PTHR21505:SF8">
    <property type="entry name" value="DPT-YFP REPRESSOR BY OVEREXPRESSION, ISOFORM D-RELATED"/>
    <property type="match status" value="1"/>
</dbReference>
<dbReference type="Pfam" id="PF10545">
    <property type="entry name" value="MADF_DNA_bdg"/>
    <property type="match status" value="1"/>
</dbReference>
<name>A0A482WNH5_LAOST</name>
<dbReference type="EMBL" id="QKKF02029538">
    <property type="protein sequence ID" value="RZF35145.1"/>
    <property type="molecule type" value="Genomic_DNA"/>
</dbReference>
<organism evidence="2 3">
    <name type="scientific">Laodelphax striatellus</name>
    <name type="common">Small brown planthopper</name>
    <name type="synonym">Delphax striatella</name>
    <dbReference type="NCBI Taxonomy" id="195883"/>
    <lineage>
        <taxon>Eukaryota</taxon>
        <taxon>Metazoa</taxon>
        <taxon>Ecdysozoa</taxon>
        <taxon>Arthropoda</taxon>
        <taxon>Hexapoda</taxon>
        <taxon>Insecta</taxon>
        <taxon>Pterygota</taxon>
        <taxon>Neoptera</taxon>
        <taxon>Paraneoptera</taxon>
        <taxon>Hemiptera</taxon>
        <taxon>Auchenorrhyncha</taxon>
        <taxon>Fulgoroidea</taxon>
        <taxon>Delphacidae</taxon>
        <taxon>Criomorphinae</taxon>
        <taxon>Laodelphax</taxon>
    </lineage>
</organism>
<dbReference type="InterPro" id="IPR006578">
    <property type="entry name" value="MADF-dom"/>
</dbReference>
<dbReference type="PANTHER" id="PTHR21505">
    <property type="entry name" value="MADF DOMAIN-CONTAINING PROTEIN-RELATED"/>
    <property type="match status" value="1"/>
</dbReference>